<dbReference type="PANTHER" id="PTHR14195">
    <property type="entry name" value="G PATCH DOMAIN CONTAINING PROTEIN 2"/>
    <property type="match status" value="1"/>
</dbReference>
<gene>
    <name evidence="3" type="ORF">RUM43_001666</name>
    <name evidence="2" type="ORF">RUM44_004661</name>
</gene>
<dbReference type="EMBL" id="JAWJWF010000004">
    <property type="protein sequence ID" value="KAK6634053.1"/>
    <property type="molecule type" value="Genomic_DNA"/>
</dbReference>
<evidence type="ECO:0000313" key="3">
    <source>
        <dbReference type="EMBL" id="KAK6645389.1"/>
    </source>
</evidence>
<name>A0AAN8SF40_POLSC</name>
<keyword evidence="4" id="KW-1185">Reference proteome</keyword>
<feature type="region of interest" description="Disordered" evidence="1">
    <location>
        <begin position="109"/>
        <end position="137"/>
    </location>
</feature>
<feature type="compositionally biased region" description="Low complexity" evidence="1">
    <location>
        <begin position="243"/>
        <end position="254"/>
    </location>
</feature>
<organism evidence="3 5">
    <name type="scientific">Polyplax serrata</name>
    <name type="common">Common mouse louse</name>
    <dbReference type="NCBI Taxonomy" id="468196"/>
    <lineage>
        <taxon>Eukaryota</taxon>
        <taxon>Metazoa</taxon>
        <taxon>Ecdysozoa</taxon>
        <taxon>Arthropoda</taxon>
        <taxon>Hexapoda</taxon>
        <taxon>Insecta</taxon>
        <taxon>Pterygota</taxon>
        <taxon>Neoptera</taxon>
        <taxon>Paraneoptera</taxon>
        <taxon>Psocodea</taxon>
        <taxon>Troctomorpha</taxon>
        <taxon>Phthiraptera</taxon>
        <taxon>Anoplura</taxon>
        <taxon>Polyplacidae</taxon>
        <taxon>Polyplax</taxon>
    </lineage>
</organism>
<dbReference type="Proteomes" id="UP001372834">
    <property type="component" value="Unassembled WGS sequence"/>
</dbReference>
<evidence type="ECO:0000313" key="4">
    <source>
        <dbReference type="Proteomes" id="UP001359485"/>
    </source>
</evidence>
<sequence>MEGRILKQMPAELRVKMDALVHDLTQALEETSCSSSVRIKVGVRRRARSIGNIALSNQRTTHSDDSISEKVYPRGKELSSFVQSDSDEVSTNSQRRLLPYPLQKKSSLHQNQNFESDSVNENFSPLQTGTRRKRKMKRMDTDNIDNQMIPPKSIGGLLGKPSFMFGLVNRNCMPVAGPSGIRNAKKKKILKNFTASNNERFDILIGKRKRSTRDKCVDFEMGSSLPMTSRLQREAMELDRDLMSSSSLSSSESDAGVYTNDEGREGDDEQSDYFGDTRRDEDTDLEADDAALQSILNTPLEQMATDNVKQAYKERVEWLKRDFGDREIRGGRRRVRTERPGFTVLTSANEKLSRFLQDCDQVTLKLHPMDQEEREQLTYLVNLYSLKMRLEMAENGESCPVISKTSNTPQTIRIEQVTMNINDFKKRRKTPRCVNLSV</sequence>
<dbReference type="Proteomes" id="UP001359485">
    <property type="component" value="Unassembled WGS sequence"/>
</dbReference>
<comment type="caution">
    <text evidence="3">The sequence shown here is derived from an EMBL/GenBank/DDBJ whole genome shotgun (WGS) entry which is preliminary data.</text>
</comment>
<accession>A0AAN8SF40</accession>
<feature type="region of interest" description="Disordered" evidence="1">
    <location>
        <begin position="239"/>
        <end position="280"/>
    </location>
</feature>
<dbReference type="InterPro" id="IPR051189">
    <property type="entry name" value="Splicing_assoc_domain"/>
</dbReference>
<evidence type="ECO:0000313" key="2">
    <source>
        <dbReference type="EMBL" id="KAK6634053.1"/>
    </source>
</evidence>
<evidence type="ECO:0000313" key="5">
    <source>
        <dbReference type="Proteomes" id="UP001372834"/>
    </source>
</evidence>
<dbReference type="EMBL" id="JAWJWE010000001">
    <property type="protein sequence ID" value="KAK6645389.1"/>
    <property type="molecule type" value="Genomic_DNA"/>
</dbReference>
<evidence type="ECO:0000256" key="1">
    <source>
        <dbReference type="SAM" id="MobiDB-lite"/>
    </source>
</evidence>
<feature type="compositionally biased region" description="Polar residues" evidence="1">
    <location>
        <begin position="109"/>
        <end position="129"/>
    </location>
</feature>
<protein>
    <submittedName>
        <fullName evidence="3">Uncharacterized protein</fullName>
    </submittedName>
</protein>
<reference evidence="3 5" key="1">
    <citation type="submission" date="2023-10" db="EMBL/GenBank/DDBJ databases">
        <title>Genomes of two closely related lineages of the louse Polyplax serrata with different host specificities.</title>
        <authorList>
            <person name="Martinu J."/>
            <person name="Tarabai H."/>
            <person name="Stefka J."/>
            <person name="Hypsa V."/>
        </authorList>
    </citation>
    <scope>NUCLEOTIDE SEQUENCE [LARGE SCALE GENOMIC DNA]</scope>
    <source>
        <strain evidence="2">98ZLc_SE</strain>
        <strain evidence="3">HR10_N</strain>
    </source>
</reference>
<proteinExistence type="predicted"/>
<dbReference type="AlphaFoldDB" id="A0AAN8SF40"/>